<feature type="compositionally biased region" description="Basic and acidic residues" evidence="7">
    <location>
        <begin position="72"/>
        <end position="97"/>
    </location>
</feature>
<dbReference type="Gene3D" id="3.30.200.20">
    <property type="entry name" value="Phosphorylase Kinase, domain 1"/>
    <property type="match status" value="1"/>
</dbReference>
<dbReference type="GO" id="GO:0004672">
    <property type="term" value="F:protein kinase activity"/>
    <property type="evidence" value="ECO:0007669"/>
    <property type="project" value="InterPro"/>
</dbReference>
<dbReference type="InterPro" id="IPR000719">
    <property type="entry name" value="Prot_kinase_dom"/>
</dbReference>
<feature type="domain" description="Protein kinase" evidence="8">
    <location>
        <begin position="204"/>
        <end position="525"/>
    </location>
</feature>
<dbReference type="InterPro" id="IPR017441">
    <property type="entry name" value="Protein_kinase_ATP_BS"/>
</dbReference>
<dbReference type="InterPro" id="IPR050339">
    <property type="entry name" value="CC_SR_Kinase"/>
</dbReference>
<evidence type="ECO:0000313" key="9">
    <source>
        <dbReference type="EMBL" id="CAE0722694.1"/>
    </source>
</evidence>
<dbReference type="SMART" id="SM00220">
    <property type="entry name" value="S_TKc"/>
    <property type="match status" value="1"/>
</dbReference>
<keyword evidence="4 6" id="KW-0067">ATP-binding</keyword>
<evidence type="ECO:0000256" key="6">
    <source>
        <dbReference type="PROSITE-ProRule" id="PRU10141"/>
    </source>
</evidence>
<dbReference type="Gene3D" id="1.10.510.10">
    <property type="entry name" value="Transferase(Phosphotransferase) domain 1"/>
    <property type="match status" value="1"/>
</dbReference>
<evidence type="ECO:0000256" key="4">
    <source>
        <dbReference type="ARBA" id="ARBA00022840"/>
    </source>
</evidence>
<dbReference type="GO" id="GO:0005737">
    <property type="term" value="C:cytoplasm"/>
    <property type="evidence" value="ECO:0007669"/>
    <property type="project" value="TreeGrafter"/>
</dbReference>
<dbReference type="PROSITE" id="PS50011">
    <property type="entry name" value="PROTEIN_KINASE_DOM"/>
    <property type="match status" value="1"/>
</dbReference>
<dbReference type="EMBL" id="HBIX01022075">
    <property type="protein sequence ID" value="CAE0722694.1"/>
    <property type="molecule type" value="Transcribed_RNA"/>
</dbReference>
<keyword evidence="3" id="KW-0418">Kinase</keyword>
<keyword evidence="2 6" id="KW-0547">Nucleotide-binding</keyword>
<keyword evidence="1" id="KW-0808">Transferase</keyword>
<reference evidence="9" key="1">
    <citation type="submission" date="2021-01" db="EMBL/GenBank/DDBJ databases">
        <authorList>
            <person name="Corre E."/>
            <person name="Pelletier E."/>
            <person name="Niang G."/>
            <person name="Scheremetjew M."/>
            <person name="Finn R."/>
            <person name="Kale V."/>
            <person name="Holt S."/>
            <person name="Cochrane G."/>
            <person name="Meng A."/>
            <person name="Brown T."/>
            <person name="Cohen L."/>
        </authorList>
    </citation>
    <scope>NUCLEOTIDE SEQUENCE</scope>
    <source>
        <strain evidence="9">10249 10 AB</strain>
    </source>
</reference>
<name>A0A7S4AQ06_9STRA</name>
<dbReference type="Pfam" id="PF00069">
    <property type="entry name" value="Pkinase"/>
    <property type="match status" value="1"/>
</dbReference>
<evidence type="ECO:0000256" key="7">
    <source>
        <dbReference type="SAM" id="MobiDB-lite"/>
    </source>
</evidence>
<dbReference type="PROSITE" id="PS00107">
    <property type="entry name" value="PROTEIN_KINASE_ATP"/>
    <property type="match status" value="1"/>
</dbReference>
<keyword evidence="5" id="KW-0652">Protein synthesis inhibitor</keyword>
<feature type="binding site" evidence="6">
    <location>
        <position position="242"/>
    </location>
    <ligand>
        <name>ATP</name>
        <dbReference type="ChEBI" id="CHEBI:30616"/>
    </ligand>
</feature>
<feature type="region of interest" description="Disordered" evidence="7">
    <location>
        <begin position="1"/>
        <end position="148"/>
    </location>
</feature>
<organism evidence="9">
    <name type="scientific">Pseudo-nitzschia australis</name>
    <dbReference type="NCBI Taxonomy" id="44445"/>
    <lineage>
        <taxon>Eukaryota</taxon>
        <taxon>Sar</taxon>
        <taxon>Stramenopiles</taxon>
        <taxon>Ochrophyta</taxon>
        <taxon>Bacillariophyta</taxon>
        <taxon>Bacillariophyceae</taxon>
        <taxon>Bacillariophycidae</taxon>
        <taxon>Bacillariales</taxon>
        <taxon>Bacillariaceae</taxon>
        <taxon>Pseudo-nitzschia</taxon>
    </lineage>
</organism>
<evidence type="ECO:0000256" key="1">
    <source>
        <dbReference type="ARBA" id="ARBA00022679"/>
    </source>
</evidence>
<evidence type="ECO:0000256" key="3">
    <source>
        <dbReference type="ARBA" id="ARBA00022777"/>
    </source>
</evidence>
<feature type="compositionally biased region" description="Acidic residues" evidence="7">
    <location>
        <begin position="139"/>
        <end position="148"/>
    </location>
</feature>
<accession>A0A7S4AQ06</accession>
<dbReference type="GO" id="GO:0017148">
    <property type="term" value="P:negative regulation of translation"/>
    <property type="evidence" value="ECO:0007669"/>
    <property type="project" value="UniProtKB-KW"/>
</dbReference>
<feature type="compositionally biased region" description="Low complexity" evidence="7">
    <location>
        <begin position="119"/>
        <end position="138"/>
    </location>
</feature>
<dbReference type="AlphaFoldDB" id="A0A7S4AQ06"/>
<dbReference type="PANTHER" id="PTHR11042">
    <property type="entry name" value="EUKARYOTIC TRANSLATION INITIATION FACTOR 2-ALPHA KINASE EIF2-ALPHA KINASE -RELATED"/>
    <property type="match status" value="1"/>
</dbReference>
<evidence type="ECO:0000256" key="2">
    <source>
        <dbReference type="ARBA" id="ARBA00022741"/>
    </source>
</evidence>
<evidence type="ECO:0000259" key="8">
    <source>
        <dbReference type="PROSITE" id="PS50011"/>
    </source>
</evidence>
<dbReference type="PANTHER" id="PTHR11042:SF190">
    <property type="entry name" value="MITOSIS INHIBITOR PROTEIN KINASE MIK1"/>
    <property type="match status" value="1"/>
</dbReference>
<evidence type="ECO:0000256" key="5">
    <source>
        <dbReference type="ARBA" id="ARBA00023193"/>
    </source>
</evidence>
<gene>
    <name evidence="9" type="ORF">PAUS00366_LOCUS15450</name>
</gene>
<dbReference type="GO" id="GO:0005524">
    <property type="term" value="F:ATP binding"/>
    <property type="evidence" value="ECO:0007669"/>
    <property type="project" value="UniProtKB-UniRule"/>
</dbReference>
<sequence>MATEVPKVSEKLVVAPSEQQSDNNDRNFHEPGEIQRNRRCRQLSKDPRNSPFFVNENDNNNDNDDDIVYNNELEKQDQREEDPMIQEKRKKITGERQRNRRCRQLSVDPTSPFFKNDNDNNNVNNNDNDNNIVYNNEQENQDQPEEDPMIQEERKKILEKARSRVVTGLLIPLEEINCHQGQLLSSFIMKRHGKDIPNATLSQFELGKTLGTGAFGLVRVVNRSSPSAGAGGNDDDPCLVVKSLKPELLEQNTSSVWKIAADLVKEGALLAELNDHEHILQLVGWTAKGIDGFFPANANMNNNVNATSNEHHHSLLQLDGFCLVLKRLSESLTEKLAEWRGKEEDRDCEPHCDEFWNERLDVLKQFAEGIEHMHSHRIVHRDLKPGNVGFDYRDPNLVKIFDFNIARKLPPTIADNEADEVFRLTRKVGSLRYMAPEVGLKNMYNHKVDIYAFGLLAYETLALPQHTDVFHQICAVEEHQIRVFVGGERPPLPSRWPEDLRNLIERSWSASIQERPSAETLKNFFTYQPDRNPENMLFFRSGTGLESNATDVDAVAVAGDDAAAAAAAAAATASRRPSLAVFVR</sequence>
<dbReference type="SUPFAM" id="SSF56112">
    <property type="entry name" value="Protein kinase-like (PK-like)"/>
    <property type="match status" value="1"/>
</dbReference>
<feature type="compositionally biased region" description="Basic and acidic residues" evidence="7">
    <location>
        <begin position="23"/>
        <end position="36"/>
    </location>
</feature>
<protein>
    <recommendedName>
        <fullName evidence="8">Protein kinase domain-containing protein</fullName>
    </recommendedName>
</protein>
<dbReference type="GO" id="GO:0005634">
    <property type="term" value="C:nucleus"/>
    <property type="evidence" value="ECO:0007669"/>
    <property type="project" value="TreeGrafter"/>
</dbReference>
<proteinExistence type="predicted"/>
<dbReference type="InterPro" id="IPR011009">
    <property type="entry name" value="Kinase-like_dom_sf"/>
</dbReference>